<proteinExistence type="predicted"/>
<name>A0AAV7UR79_PLEWA</name>
<dbReference type="EMBL" id="JANPWB010000004">
    <property type="protein sequence ID" value="KAJ1190901.1"/>
    <property type="molecule type" value="Genomic_DNA"/>
</dbReference>
<dbReference type="Proteomes" id="UP001066276">
    <property type="component" value="Chromosome 2_2"/>
</dbReference>
<keyword evidence="2" id="KW-1185">Reference proteome</keyword>
<protein>
    <submittedName>
        <fullName evidence="1">Uncharacterized protein</fullName>
    </submittedName>
</protein>
<evidence type="ECO:0000313" key="1">
    <source>
        <dbReference type="EMBL" id="KAJ1190901.1"/>
    </source>
</evidence>
<sequence>MLAVSCEYKTSEDEMIRDQRVEKTNNKKEQEALLSTPNLTLEKVVEIATRIENSTTFMEQINKASEKDLHQKVAIIKQKSNKSHVNVKAETSLRKETPKKIERFRCGSTFHLGSPYTLLSEKVRKEYFNRIELRKSHIRLVGYGGKPVEVLGEYEVELSFQAIEVPKKAWSKITADLIGPINLRNGQKGESKFSCPKKVIKICRNAVKLEDGNWWNKERLSLARDVELLNKTWDESTREEQESRDFLRKNSPCEMKVLDEELKRPAKEEYVTKDMKRKASSRSRMLPSKYRDFVLFV</sequence>
<comment type="caution">
    <text evidence="1">The sequence shown here is derived from an EMBL/GenBank/DDBJ whole genome shotgun (WGS) entry which is preliminary data.</text>
</comment>
<evidence type="ECO:0000313" key="2">
    <source>
        <dbReference type="Proteomes" id="UP001066276"/>
    </source>
</evidence>
<reference evidence="1" key="1">
    <citation type="journal article" date="2022" name="bioRxiv">
        <title>Sequencing and chromosome-scale assembly of the giantPleurodeles waltlgenome.</title>
        <authorList>
            <person name="Brown T."/>
            <person name="Elewa A."/>
            <person name="Iarovenko S."/>
            <person name="Subramanian E."/>
            <person name="Araus A.J."/>
            <person name="Petzold A."/>
            <person name="Susuki M."/>
            <person name="Suzuki K.-i.T."/>
            <person name="Hayashi T."/>
            <person name="Toyoda A."/>
            <person name="Oliveira C."/>
            <person name="Osipova E."/>
            <person name="Leigh N.D."/>
            <person name="Simon A."/>
            <person name="Yun M.H."/>
        </authorList>
    </citation>
    <scope>NUCLEOTIDE SEQUENCE</scope>
    <source>
        <strain evidence="1">20211129_DDA</strain>
        <tissue evidence="1">Liver</tissue>
    </source>
</reference>
<gene>
    <name evidence="1" type="ORF">NDU88_000220</name>
</gene>
<accession>A0AAV7UR79</accession>
<dbReference type="AlphaFoldDB" id="A0AAV7UR79"/>
<organism evidence="1 2">
    <name type="scientific">Pleurodeles waltl</name>
    <name type="common">Iberian ribbed newt</name>
    <dbReference type="NCBI Taxonomy" id="8319"/>
    <lineage>
        <taxon>Eukaryota</taxon>
        <taxon>Metazoa</taxon>
        <taxon>Chordata</taxon>
        <taxon>Craniata</taxon>
        <taxon>Vertebrata</taxon>
        <taxon>Euteleostomi</taxon>
        <taxon>Amphibia</taxon>
        <taxon>Batrachia</taxon>
        <taxon>Caudata</taxon>
        <taxon>Salamandroidea</taxon>
        <taxon>Salamandridae</taxon>
        <taxon>Pleurodelinae</taxon>
        <taxon>Pleurodeles</taxon>
    </lineage>
</organism>